<feature type="signal peptide" evidence="4">
    <location>
        <begin position="1"/>
        <end position="27"/>
    </location>
</feature>
<comment type="caution">
    <text evidence="5">The sequence shown here is derived from an EMBL/GenBank/DDBJ whole genome shotgun (WGS) entry which is preliminary data.</text>
</comment>
<dbReference type="PROSITE" id="PS51257">
    <property type="entry name" value="PROKAR_LIPOPROTEIN"/>
    <property type="match status" value="1"/>
</dbReference>
<keyword evidence="6" id="KW-1185">Reference proteome</keyword>
<evidence type="ECO:0000256" key="2">
    <source>
        <dbReference type="ARBA" id="ARBA00022448"/>
    </source>
</evidence>
<dbReference type="RefSeq" id="WP_121687440.1">
    <property type="nucleotide sequence ID" value="NZ_RCUY01000002.1"/>
</dbReference>
<dbReference type="EMBL" id="RCUY01000002">
    <property type="protein sequence ID" value="RLP83780.1"/>
    <property type="molecule type" value="Genomic_DNA"/>
</dbReference>
<sequence>MRFSKTGTLVAMAAASALLLTACSGTANGGAATGDTVVPKTDGKGKTITVWTMQDDYDAATIAAINAEFEKQTGAKVNIQEQQWNGITTKISTALATSTPPDVLDLGNTQVASFAENGGLLDLTPYKKDLQQGQTWVTGLEEPATVDGALYAVPSFAGSRAVLYNKKIWAAAGVTEAPTTYAELTAALDKVKAANTEADFSPLYFPGQNWQASLQWVWDAGGDIATVKNGTWSGALSSPEAQKGLEAWKDFQNTYSTPASQTLDVQSPAQVQVFADGKTSAIIATYGLISQVLKANPALTADDLGAFALPGISGKPQPVLIGGSDWGIPTKTTNKDLALQWTKIAASPTIQKDFVFGSNGWIPNSTELATEIGATLDPTRKAFFDATQISRATPAAARWADLEGDKSINNLFTSIASGAKSAKDAAATFDQATDKTLNKK</sequence>
<keyword evidence="2" id="KW-0813">Transport</keyword>
<name>A0A3L7AW69_9MICO</name>
<keyword evidence="3 4" id="KW-0732">Signal</keyword>
<dbReference type="GO" id="GO:0042956">
    <property type="term" value="P:maltodextrin transmembrane transport"/>
    <property type="evidence" value="ECO:0007669"/>
    <property type="project" value="TreeGrafter"/>
</dbReference>
<dbReference type="Gene3D" id="3.40.190.10">
    <property type="entry name" value="Periplasmic binding protein-like II"/>
    <property type="match status" value="2"/>
</dbReference>
<proteinExistence type="inferred from homology"/>
<dbReference type="OrthoDB" id="9780991at2"/>
<dbReference type="SUPFAM" id="SSF53850">
    <property type="entry name" value="Periplasmic binding protein-like II"/>
    <property type="match status" value="1"/>
</dbReference>
<protein>
    <submittedName>
        <fullName evidence="5">Extracellular solute-binding protein</fullName>
    </submittedName>
</protein>
<feature type="chain" id="PRO_5039707816" evidence="4">
    <location>
        <begin position="28"/>
        <end position="440"/>
    </location>
</feature>
<dbReference type="GO" id="GO:1901982">
    <property type="term" value="F:maltose binding"/>
    <property type="evidence" value="ECO:0007669"/>
    <property type="project" value="TreeGrafter"/>
</dbReference>
<evidence type="ECO:0000256" key="1">
    <source>
        <dbReference type="ARBA" id="ARBA00008520"/>
    </source>
</evidence>
<reference evidence="5 6" key="1">
    <citation type="submission" date="2018-10" db="EMBL/GenBank/DDBJ databases">
        <authorList>
            <person name="Li J."/>
        </authorList>
    </citation>
    <scope>NUCLEOTIDE SEQUENCE [LARGE SCALE GENOMIC DNA]</scope>
    <source>
        <strain evidence="5 6">JCM 11654</strain>
    </source>
</reference>
<dbReference type="GO" id="GO:0055052">
    <property type="term" value="C:ATP-binding cassette (ABC) transporter complex, substrate-binding subunit-containing"/>
    <property type="evidence" value="ECO:0007669"/>
    <property type="project" value="TreeGrafter"/>
</dbReference>
<dbReference type="PANTHER" id="PTHR30061">
    <property type="entry name" value="MALTOSE-BINDING PERIPLASMIC PROTEIN"/>
    <property type="match status" value="1"/>
</dbReference>
<evidence type="ECO:0000256" key="4">
    <source>
        <dbReference type="SAM" id="SignalP"/>
    </source>
</evidence>
<dbReference type="PANTHER" id="PTHR30061:SF50">
    <property type="entry name" value="MALTOSE_MALTODEXTRIN-BINDING PERIPLASMIC PROTEIN"/>
    <property type="match status" value="1"/>
</dbReference>
<gene>
    <name evidence="5" type="ORF">D9V34_02930</name>
</gene>
<dbReference type="Proteomes" id="UP000269438">
    <property type="component" value="Unassembled WGS sequence"/>
</dbReference>
<dbReference type="GO" id="GO:0015768">
    <property type="term" value="P:maltose transport"/>
    <property type="evidence" value="ECO:0007669"/>
    <property type="project" value="TreeGrafter"/>
</dbReference>
<evidence type="ECO:0000313" key="5">
    <source>
        <dbReference type="EMBL" id="RLP83780.1"/>
    </source>
</evidence>
<dbReference type="AlphaFoldDB" id="A0A3L7AW69"/>
<evidence type="ECO:0000313" key="6">
    <source>
        <dbReference type="Proteomes" id="UP000269438"/>
    </source>
</evidence>
<organism evidence="5 6">
    <name type="scientific">Mycetocola lacteus</name>
    <dbReference type="NCBI Taxonomy" id="76637"/>
    <lineage>
        <taxon>Bacteria</taxon>
        <taxon>Bacillati</taxon>
        <taxon>Actinomycetota</taxon>
        <taxon>Actinomycetes</taxon>
        <taxon>Micrococcales</taxon>
        <taxon>Microbacteriaceae</taxon>
        <taxon>Mycetocola</taxon>
    </lineage>
</organism>
<accession>A0A3L7AW69</accession>
<comment type="similarity">
    <text evidence="1">Belongs to the bacterial solute-binding protein 1 family.</text>
</comment>
<dbReference type="Pfam" id="PF13416">
    <property type="entry name" value="SBP_bac_8"/>
    <property type="match status" value="1"/>
</dbReference>
<dbReference type="InterPro" id="IPR006059">
    <property type="entry name" value="SBP"/>
</dbReference>
<evidence type="ECO:0000256" key="3">
    <source>
        <dbReference type="ARBA" id="ARBA00022729"/>
    </source>
</evidence>